<protein>
    <submittedName>
        <fullName evidence="1">Uncharacterized protein</fullName>
    </submittedName>
</protein>
<name>A0A1R1PJP6_ZANCU</name>
<evidence type="ECO:0000313" key="1">
    <source>
        <dbReference type="EMBL" id="OMH81188.1"/>
    </source>
</evidence>
<accession>A0A1R1PJP6</accession>
<comment type="caution">
    <text evidence="1">The sequence shown here is derived from an EMBL/GenBank/DDBJ whole genome shotgun (WGS) entry which is preliminary data.</text>
</comment>
<proteinExistence type="predicted"/>
<keyword evidence="2" id="KW-1185">Reference proteome</keyword>
<dbReference type="EMBL" id="LSSK01000954">
    <property type="protein sequence ID" value="OMH81188.1"/>
    <property type="molecule type" value="Genomic_DNA"/>
</dbReference>
<gene>
    <name evidence="1" type="ORF">AX774_g5367</name>
</gene>
<organism evidence="1 2">
    <name type="scientific">Zancudomyces culisetae</name>
    <name type="common">Gut fungus</name>
    <name type="synonym">Smittium culisetae</name>
    <dbReference type="NCBI Taxonomy" id="1213189"/>
    <lineage>
        <taxon>Eukaryota</taxon>
        <taxon>Fungi</taxon>
        <taxon>Fungi incertae sedis</taxon>
        <taxon>Zoopagomycota</taxon>
        <taxon>Kickxellomycotina</taxon>
        <taxon>Harpellomycetes</taxon>
        <taxon>Harpellales</taxon>
        <taxon>Legeriomycetaceae</taxon>
        <taxon>Zancudomyces</taxon>
    </lineage>
</organism>
<evidence type="ECO:0000313" key="2">
    <source>
        <dbReference type="Proteomes" id="UP000188320"/>
    </source>
</evidence>
<sequence length="188" mass="21392">MLVGSNHGIKLVLELVQKAATESSLFEEDRNEQTNTSLKVIEQSLRLLNNVYADNKEAETNAAFMLDSSNIGNLFTLLKNLNNKIQYFVERNSQSEHQQDFAIDIVRLTGILMSALFNVNYSTKKNTELMSTNKDSYTQLVRIFELENLCAKAHSEYRSLAELIHSDYWEYAIDNSAEILDELISVGT</sequence>
<dbReference type="AlphaFoldDB" id="A0A1R1PJP6"/>
<dbReference type="Proteomes" id="UP000188320">
    <property type="component" value="Unassembled WGS sequence"/>
</dbReference>
<reference evidence="2" key="1">
    <citation type="submission" date="2017-01" db="EMBL/GenBank/DDBJ databases">
        <authorList>
            <person name="Wang Y."/>
            <person name="White M."/>
            <person name="Kvist S."/>
            <person name="Moncalvo J.-M."/>
        </authorList>
    </citation>
    <scope>NUCLEOTIDE SEQUENCE [LARGE SCALE GENOMIC DNA]</scope>
    <source>
        <strain evidence="2">COL-18-3</strain>
    </source>
</reference>